<keyword evidence="3" id="KW-1185">Reference proteome</keyword>
<dbReference type="EMBL" id="JARQZJ010000034">
    <property type="protein sequence ID" value="KAK9875736.1"/>
    <property type="molecule type" value="Genomic_DNA"/>
</dbReference>
<name>A0AAW1U559_9CUCU</name>
<dbReference type="Proteomes" id="UP001431783">
    <property type="component" value="Unassembled WGS sequence"/>
</dbReference>
<organism evidence="2 3">
    <name type="scientific">Henosepilachna vigintioctopunctata</name>
    <dbReference type="NCBI Taxonomy" id="420089"/>
    <lineage>
        <taxon>Eukaryota</taxon>
        <taxon>Metazoa</taxon>
        <taxon>Ecdysozoa</taxon>
        <taxon>Arthropoda</taxon>
        <taxon>Hexapoda</taxon>
        <taxon>Insecta</taxon>
        <taxon>Pterygota</taxon>
        <taxon>Neoptera</taxon>
        <taxon>Endopterygota</taxon>
        <taxon>Coleoptera</taxon>
        <taxon>Polyphaga</taxon>
        <taxon>Cucujiformia</taxon>
        <taxon>Coccinelloidea</taxon>
        <taxon>Coccinellidae</taxon>
        <taxon>Epilachninae</taxon>
        <taxon>Epilachnini</taxon>
        <taxon>Henosepilachna</taxon>
    </lineage>
</organism>
<gene>
    <name evidence="2" type="ORF">WA026_009533</name>
</gene>
<keyword evidence="1" id="KW-1133">Transmembrane helix</keyword>
<accession>A0AAW1U559</accession>
<dbReference type="PANTHER" id="PTHR12224:SF0">
    <property type="entry name" value="BETA-1,4-MANNOSYL-GLYCOPROTEIN 4-BETA-N-ACETYLGLUCOSAMINYLTRANSFERASE"/>
    <property type="match status" value="1"/>
</dbReference>
<evidence type="ECO:0000256" key="1">
    <source>
        <dbReference type="SAM" id="Phobius"/>
    </source>
</evidence>
<dbReference type="GO" id="GO:0016020">
    <property type="term" value="C:membrane"/>
    <property type="evidence" value="ECO:0007669"/>
    <property type="project" value="InterPro"/>
</dbReference>
<dbReference type="AlphaFoldDB" id="A0AAW1U559"/>
<evidence type="ECO:0008006" key="4">
    <source>
        <dbReference type="Google" id="ProtNLM"/>
    </source>
</evidence>
<keyword evidence="1" id="KW-0472">Membrane</keyword>
<evidence type="ECO:0000313" key="2">
    <source>
        <dbReference type="EMBL" id="KAK9875736.1"/>
    </source>
</evidence>
<dbReference type="PANTHER" id="PTHR12224">
    <property type="entry name" value="BETA-1,4-MANNOSYL-GLYCOPROTEIN BETA-1,4-N-ACETYLGLUCOSAMINYL-TRANSFERASE"/>
    <property type="match status" value="1"/>
</dbReference>
<reference evidence="2 3" key="1">
    <citation type="submission" date="2023-03" db="EMBL/GenBank/DDBJ databases">
        <title>Genome insight into feeding habits of ladybird beetles.</title>
        <authorList>
            <person name="Li H.-S."/>
            <person name="Huang Y.-H."/>
            <person name="Pang H."/>
        </authorList>
    </citation>
    <scope>NUCLEOTIDE SEQUENCE [LARGE SCALE GENOMIC DNA]</scope>
    <source>
        <strain evidence="2">SYSU_2023b</strain>
        <tissue evidence="2">Whole body</tissue>
    </source>
</reference>
<protein>
    <recommendedName>
        <fullName evidence="4">Beta-1,4-mannosyl-glycoprotein 4-beta-N-acetylglucosaminyltransferase</fullName>
    </recommendedName>
</protein>
<keyword evidence="1" id="KW-0812">Transmembrane</keyword>
<proteinExistence type="predicted"/>
<dbReference type="GO" id="GO:0003830">
    <property type="term" value="F:beta-1,4-mannosylglycoprotein 4-beta-N-acetylglucosaminyltransferase activity"/>
    <property type="evidence" value="ECO:0007669"/>
    <property type="project" value="InterPro"/>
</dbReference>
<evidence type="ECO:0000313" key="3">
    <source>
        <dbReference type="Proteomes" id="UP001431783"/>
    </source>
</evidence>
<comment type="caution">
    <text evidence="2">The sequence shown here is derived from an EMBL/GenBank/DDBJ whole genome shotgun (WGS) entry which is preliminary data.</text>
</comment>
<feature type="transmembrane region" description="Helical" evidence="1">
    <location>
        <begin position="12"/>
        <end position="28"/>
    </location>
</feature>
<sequence length="407" mass="47962">MHIYKINCKRLCIFVIIQILLVSSYYYTRRDTNTSLDGKKISFINSGNIKKSTKKTYHTQGNQIVLDKQKVRDKFVDFNSSLCFLSGTDIKSMNRLKNSWTCNCKTGWHGSECGQPEVIWRALLKHRNKINIKGFRQFARRMLYIFQVDEFVENLVDIRINDLNEVIDLFILIENEGNRIEKSLKNNFLKKFHNKILYLQGIGLDNVWHTILSSLPSLENDDIILVSKSYEIPNKFALSFFKYYDKWPEPISLRLRWSVFGFFWKHPSKTKTEGVICSVKYMQDIFNSNFSMLLNNRIVKGLIIGDLNHYGGWYCEFCLDPEQIIRLANTRSDVKFSNWKELKKGIIDASYIEDLIGNGLYIDGKTELERSRKYQDSYFAPNYVLENSLQFDYLQINLYTKLDYYEG</sequence>
<dbReference type="GO" id="GO:0006044">
    <property type="term" value="P:N-acetylglucosamine metabolic process"/>
    <property type="evidence" value="ECO:0007669"/>
    <property type="project" value="TreeGrafter"/>
</dbReference>
<dbReference type="InterPro" id="IPR006813">
    <property type="entry name" value="Glyco_trans_17"/>
</dbReference>